<dbReference type="InterPro" id="IPR013736">
    <property type="entry name" value="Xaa-Pro_dipept_C"/>
</dbReference>
<dbReference type="SUPFAM" id="SSF53474">
    <property type="entry name" value="alpha/beta-Hydrolases"/>
    <property type="match status" value="1"/>
</dbReference>
<dbReference type="Gene3D" id="1.10.3020.20">
    <property type="match status" value="1"/>
</dbReference>
<dbReference type="AlphaFoldDB" id="A0A0P7AM01"/>
<evidence type="ECO:0000256" key="2">
    <source>
        <dbReference type="SAM" id="MobiDB-lite"/>
    </source>
</evidence>
<dbReference type="SUPFAM" id="SSF49785">
    <property type="entry name" value="Galactose-binding domain-like"/>
    <property type="match status" value="1"/>
</dbReference>
<accession>A0A0P7AM01</accession>
<dbReference type="Gene3D" id="2.60.120.260">
    <property type="entry name" value="Galactose-binding domain-like"/>
    <property type="match status" value="1"/>
</dbReference>
<feature type="region of interest" description="Disordered" evidence="2">
    <location>
        <begin position="1000"/>
        <end position="1112"/>
    </location>
</feature>
<protein>
    <recommendedName>
        <fullName evidence="3">Xaa-Pro dipeptidyl-peptidase C-terminal domain-containing protein</fullName>
    </recommendedName>
</protein>
<dbReference type="InterPro" id="IPR000383">
    <property type="entry name" value="Xaa-Pro-like_dom"/>
</dbReference>
<sequence length="1134" mass="127543">MGSAMCPHVFLFLSNVMDLLMRKRFTKMLDSFNDNIYKKFEDDIQKINAKASEIRTIVSQSSRAEVRHTRVQLEQLDRDLRVGLQGDARHRAEMQGYASRIEKRLHQAQIERQELIEAGRQFKELTWRLGFMLEQQGQASLSDRRAELAASRRLIDFPQANLLMAHSHTLQTTEYLSDDVARNSMHLEAFFDRDRVRIPYDRLTPVRVPRQTLSRLTEWSADVTSKMLFIEGPPTAADGIYNPLSRLAATFIDLASQSGFPVMSYFCELPRRHQLRPDSDEPAVMQGVISLFSALLRQMVELVLPIFETQIDLSEARFRMLNGTTREWDEAMALFRDLAKLMPQNMFCVIDGLHWFDDKSVEKYLAGLVQVLRESKFKGDVCTTEEDEIDYGNDGEGGENGEGGPFILADIPGWNLKRHIIARITHFGSSSKHSALSWARFTLQRPVHIMPLPLQDIYAKEEVAGYVFEQNVTIPRKTGIFQGGILRANVYRPHGSEQYPVILTLGPYGKDWHYSTFNKGSFAAVNPNQKDAHSAWETPSPSYWTAHGYVVVRVDEGGIGQSPGVENVTSKESIDGFFDSIEWAAEQPWSSGKVGLLGLSYYALTQWYVAARHPKGLSAMIPWEGLSDVYRESSRHGGIASSGFLNWWWNNSLRGNQYGYATPEEKAGRPKTLEGVLPEEELAANRTVVYDAVAENEFIDSPYYSAQKGFKLEDITTPLLSVANWGGIGLHLRGNVVGFAHVSSQFKYMRFIVGRHDLPFYYEEEVENQRSFLDAFLKVDDTKGWATPGKVPPIDMVIRKGEPEVGNAAQEADIFKRRPEYEWPLARTKYERFYLTEGSGLSLKPAQGSRFFEYNAPSGGSIEFSTGRFENDIEITGHSVLHLTVSLAALDGFSPSDMDVFVTLRHFNASGKEVLYTGSFSEPCPITRGWLRASHRAIDASSSVNKPYLPVHLHTAASARPVAADGTLYELDIELWPTNVVIAKGGRLVLEIAACDNPEGSSHPPVGVWTHDDVRDRPEKKFKGINRVHSPSKGKDTRKPSVAKASLRTPAKDGHSVMGEADEDVPVAQMDNGYTLPTPASGQSSSRSRSRVRGRVDAAEFDDDEEYEEDEGAVLLHDILDDHEDQRRPPKKKD</sequence>
<gene>
    <name evidence="4" type="ORF">AK830_g11574</name>
</gene>
<evidence type="ECO:0000313" key="4">
    <source>
        <dbReference type="EMBL" id="KPM34994.1"/>
    </source>
</evidence>
<feature type="domain" description="Xaa-Pro dipeptidyl-peptidase C-terminal" evidence="3">
    <location>
        <begin position="770"/>
        <end position="1039"/>
    </location>
</feature>
<dbReference type="InterPro" id="IPR050585">
    <property type="entry name" value="Xaa-Pro_dipeptidyl-ppase/CocE"/>
</dbReference>
<feature type="compositionally biased region" description="Basic and acidic residues" evidence="2">
    <location>
        <begin position="1010"/>
        <end position="1022"/>
    </location>
</feature>
<organism evidence="4 5">
    <name type="scientific">Neonectria ditissima</name>
    <dbReference type="NCBI Taxonomy" id="78410"/>
    <lineage>
        <taxon>Eukaryota</taxon>
        <taxon>Fungi</taxon>
        <taxon>Dikarya</taxon>
        <taxon>Ascomycota</taxon>
        <taxon>Pezizomycotina</taxon>
        <taxon>Sordariomycetes</taxon>
        <taxon>Hypocreomycetidae</taxon>
        <taxon>Hypocreales</taxon>
        <taxon>Nectriaceae</taxon>
        <taxon>Neonectria</taxon>
    </lineage>
</organism>
<reference evidence="4 5" key="1">
    <citation type="submission" date="2015-09" db="EMBL/GenBank/DDBJ databases">
        <title>Draft genome of a European isolate of the apple canker pathogen Neonectria ditissima.</title>
        <authorList>
            <person name="Gomez-Cortecero A."/>
            <person name="Harrison R.J."/>
            <person name="Armitage A.D."/>
        </authorList>
    </citation>
    <scope>NUCLEOTIDE SEQUENCE [LARGE SCALE GENOMIC DNA]</scope>
    <source>
        <strain evidence="4 5">R09/05</strain>
    </source>
</reference>
<dbReference type="GO" id="GO:0008239">
    <property type="term" value="F:dipeptidyl-peptidase activity"/>
    <property type="evidence" value="ECO:0007669"/>
    <property type="project" value="InterPro"/>
</dbReference>
<dbReference type="PANTHER" id="PTHR43056">
    <property type="entry name" value="PEPTIDASE S9 PROLYL OLIGOPEPTIDASE"/>
    <property type="match status" value="1"/>
</dbReference>
<keyword evidence="5" id="KW-1185">Reference proteome</keyword>
<dbReference type="Pfam" id="PF02129">
    <property type="entry name" value="Peptidase_S15"/>
    <property type="match status" value="1"/>
</dbReference>
<evidence type="ECO:0000313" key="5">
    <source>
        <dbReference type="Proteomes" id="UP000050424"/>
    </source>
</evidence>
<dbReference type="SMART" id="SM00939">
    <property type="entry name" value="PepX_C"/>
    <property type="match status" value="1"/>
</dbReference>
<proteinExistence type="predicted"/>
<dbReference type="InterPro" id="IPR029058">
    <property type="entry name" value="AB_hydrolase_fold"/>
</dbReference>
<dbReference type="PANTHER" id="PTHR43056:SF10">
    <property type="entry name" value="COCE_NOND FAMILY, PUTATIVE (AFU_ORTHOLOGUE AFUA_7G00600)-RELATED"/>
    <property type="match status" value="1"/>
</dbReference>
<dbReference type="OrthoDB" id="416441at2759"/>
<dbReference type="InterPro" id="IPR008979">
    <property type="entry name" value="Galactose-bd-like_sf"/>
</dbReference>
<comment type="caution">
    <text evidence="4">The sequence shown here is derived from an EMBL/GenBank/DDBJ whole genome shotgun (WGS) entry which is preliminary data.</text>
</comment>
<dbReference type="EMBL" id="LKCW01000283">
    <property type="protein sequence ID" value="KPM34994.1"/>
    <property type="molecule type" value="Genomic_DNA"/>
</dbReference>
<keyword evidence="1" id="KW-0378">Hydrolase</keyword>
<feature type="compositionally biased region" description="Acidic residues" evidence="2">
    <location>
        <begin position="1099"/>
        <end position="1112"/>
    </location>
</feature>
<dbReference type="STRING" id="78410.A0A0P7AM01"/>
<feature type="compositionally biased region" description="Basic residues" evidence="2">
    <location>
        <begin position="1023"/>
        <end position="1032"/>
    </location>
</feature>
<dbReference type="InterPro" id="IPR005674">
    <property type="entry name" value="CocE/Ser_esterase"/>
</dbReference>
<dbReference type="Pfam" id="PF08530">
    <property type="entry name" value="PepX_C"/>
    <property type="match status" value="1"/>
</dbReference>
<evidence type="ECO:0000256" key="1">
    <source>
        <dbReference type="ARBA" id="ARBA00022801"/>
    </source>
</evidence>
<dbReference type="Proteomes" id="UP000050424">
    <property type="component" value="Unassembled WGS sequence"/>
</dbReference>
<name>A0A0P7AM01_9HYPO</name>
<evidence type="ECO:0000259" key="3">
    <source>
        <dbReference type="SMART" id="SM00939"/>
    </source>
</evidence>
<dbReference type="Gene3D" id="3.40.50.1820">
    <property type="entry name" value="alpha/beta hydrolase"/>
    <property type="match status" value="1"/>
</dbReference>
<dbReference type="NCBIfam" id="TIGR00976">
    <property type="entry name" value="CocE_NonD"/>
    <property type="match status" value="1"/>
</dbReference>